<accession>A0A5C3PZW8</accession>
<dbReference type="STRING" id="1314778.A0A5C3PZW8"/>
<evidence type="ECO:0008006" key="3">
    <source>
        <dbReference type="Google" id="ProtNLM"/>
    </source>
</evidence>
<dbReference type="Gene3D" id="1.10.510.10">
    <property type="entry name" value="Transferase(Phosphotransferase) domain 1"/>
    <property type="match status" value="1"/>
</dbReference>
<proteinExistence type="predicted"/>
<name>A0A5C3PZW8_9APHY</name>
<dbReference type="InterPro" id="IPR011009">
    <property type="entry name" value="Kinase-like_dom_sf"/>
</dbReference>
<dbReference type="InParanoid" id="A0A5C3PZW8"/>
<protein>
    <recommendedName>
        <fullName evidence="3">Protein kinase domain-containing protein</fullName>
    </recommendedName>
</protein>
<evidence type="ECO:0000313" key="1">
    <source>
        <dbReference type="EMBL" id="TFK91723.1"/>
    </source>
</evidence>
<organism evidence="1 2">
    <name type="scientific">Polyporus arcularius HHB13444</name>
    <dbReference type="NCBI Taxonomy" id="1314778"/>
    <lineage>
        <taxon>Eukaryota</taxon>
        <taxon>Fungi</taxon>
        <taxon>Dikarya</taxon>
        <taxon>Basidiomycota</taxon>
        <taxon>Agaricomycotina</taxon>
        <taxon>Agaricomycetes</taxon>
        <taxon>Polyporales</taxon>
        <taxon>Polyporaceae</taxon>
        <taxon>Polyporus</taxon>
    </lineage>
</organism>
<dbReference type="PANTHER" id="PTHR11909">
    <property type="entry name" value="CASEIN KINASE-RELATED"/>
    <property type="match status" value="1"/>
</dbReference>
<gene>
    <name evidence="1" type="ORF">K466DRAFT_482095</name>
</gene>
<keyword evidence="2" id="KW-1185">Reference proteome</keyword>
<reference evidence="1 2" key="1">
    <citation type="journal article" date="2019" name="Nat. Ecol. Evol.">
        <title>Megaphylogeny resolves global patterns of mushroom evolution.</title>
        <authorList>
            <person name="Varga T."/>
            <person name="Krizsan K."/>
            <person name="Foldi C."/>
            <person name="Dima B."/>
            <person name="Sanchez-Garcia M."/>
            <person name="Sanchez-Ramirez S."/>
            <person name="Szollosi G.J."/>
            <person name="Szarkandi J.G."/>
            <person name="Papp V."/>
            <person name="Albert L."/>
            <person name="Andreopoulos W."/>
            <person name="Angelini C."/>
            <person name="Antonin V."/>
            <person name="Barry K.W."/>
            <person name="Bougher N.L."/>
            <person name="Buchanan P."/>
            <person name="Buyck B."/>
            <person name="Bense V."/>
            <person name="Catcheside P."/>
            <person name="Chovatia M."/>
            <person name="Cooper J."/>
            <person name="Damon W."/>
            <person name="Desjardin D."/>
            <person name="Finy P."/>
            <person name="Geml J."/>
            <person name="Haridas S."/>
            <person name="Hughes K."/>
            <person name="Justo A."/>
            <person name="Karasinski D."/>
            <person name="Kautmanova I."/>
            <person name="Kiss B."/>
            <person name="Kocsube S."/>
            <person name="Kotiranta H."/>
            <person name="LaButti K.M."/>
            <person name="Lechner B.E."/>
            <person name="Liimatainen K."/>
            <person name="Lipzen A."/>
            <person name="Lukacs Z."/>
            <person name="Mihaltcheva S."/>
            <person name="Morgado L.N."/>
            <person name="Niskanen T."/>
            <person name="Noordeloos M.E."/>
            <person name="Ohm R.A."/>
            <person name="Ortiz-Santana B."/>
            <person name="Ovrebo C."/>
            <person name="Racz N."/>
            <person name="Riley R."/>
            <person name="Savchenko A."/>
            <person name="Shiryaev A."/>
            <person name="Soop K."/>
            <person name="Spirin V."/>
            <person name="Szebenyi C."/>
            <person name="Tomsovsky M."/>
            <person name="Tulloss R.E."/>
            <person name="Uehling J."/>
            <person name="Grigoriev I.V."/>
            <person name="Vagvolgyi C."/>
            <person name="Papp T."/>
            <person name="Martin F.M."/>
            <person name="Miettinen O."/>
            <person name="Hibbett D.S."/>
            <person name="Nagy L.G."/>
        </authorList>
    </citation>
    <scope>NUCLEOTIDE SEQUENCE [LARGE SCALE GENOMIC DNA]</scope>
    <source>
        <strain evidence="1 2">HHB13444</strain>
    </source>
</reference>
<dbReference type="SUPFAM" id="SSF56112">
    <property type="entry name" value="Protein kinase-like (PK-like)"/>
    <property type="match status" value="1"/>
</dbReference>
<evidence type="ECO:0000313" key="2">
    <source>
        <dbReference type="Proteomes" id="UP000308197"/>
    </source>
</evidence>
<sequence length="153" mass="17893">MLAPEDVEQGCVRFIDLGLCRPYRNLDTSAHLPDKGTLHTAGTRLFISLNGHLHRSPSRRDDMEALSYTLLALVVDRLPWESRIQRHLFSRRLFDLKKQWSGAYLVGELSLFGEYVDYTRNLTYTEEPDYARWRDRFRTLVPDLPDDPLVRSL</sequence>
<dbReference type="InterPro" id="IPR050235">
    <property type="entry name" value="CK1_Ser-Thr_kinase"/>
</dbReference>
<dbReference type="AlphaFoldDB" id="A0A5C3PZW8"/>
<dbReference type="Proteomes" id="UP000308197">
    <property type="component" value="Unassembled WGS sequence"/>
</dbReference>
<dbReference type="EMBL" id="ML211013">
    <property type="protein sequence ID" value="TFK91723.1"/>
    <property type="molecule type" value="Genomic_DNA"/>
</dbReference>